<evidence type="ECO:0000259" key="3">
    <source>
        <dbReference type="Pfam" id="PF16335"/>
    </source>
</evidence>
<organism evidence="5 6">
    <name type="scientific">Allobranchiibius huperziae</name>
    <dbReference type="NCBI Taxonomy" id="1874116"/>
    <lineage>
        <taxon>Bacteria</taxon>
        <taxon>Bacillati</taxon>
        <taxon>Actinomycetota</taxon>
        <taxon>Actinomycetes</taxon>
        <taxon>Micrococcales</taxon>
        <taxon>Dermacoccaceae</taxon>
        <taxon>Allobranchiibius</taxon>
    </lineage>
</organism>
<comment type="caution">
    <text evidence="5">The sequence shown here is derived from an EMBL/GenBank/DDBJ whole genome shotgun (WGS) entry which is preliminary data.</text>
</comment>
<dbReference type="InterPro" id="IPR032514">
    <property type="entry name" value="GtaA_central"/>
</dbReference>
<protein>
    <recommendedName>
        <fullName evidence="7">DUF5127 domain-containing protein</fullName>
    </recommendedName>
</protein>
<evidence type="ECO:0000256" key="1">
    <source>
        <dbReference type="SAM" id="MobiDB-lite"/>
    </source>
</evidence>
<dbReference type="RefSeq" id="WP_179483459.1">
    <property type="nucleotide sequence ID" value="NZ_JACCFW010000001.1"/>
</dbReference>
<dbReference type="PANTHER" id="PTHR31987">
    <property type="entry name" value="GLUTAMINASE A-RELATED"/>
    <property type="match status" value="1"/>
</dbReference>
<dbReference type="InterPro" id="IPR033433">
    <property type="entry name" value="GtaA_N"/>
</dbReference>
<gene>
    <name evidence="5" type="ORF">HNR15_003361</name>
</gene>
<feature type="region of interest" description="Disordered" evidence="1">
    <location>
        <begin position="1"/>
        <end position="22"/>
    </location>
</feature>
<accession>A0A853DI13</accession>
<dbReference type="Pfam" id="PF16334">
    <property type="entry name" value="DUF4964"/>
    <property type="match status" value="1"/>
</dbReference>
<dbReference type="PANTHER" id="PTHR31987:SF1">
    <property type="entry name" value="GLUTAMINASE A"/>
    <property type="match status" value="1"/>
</dbReference>
<feature type="region of interest" description="Disordered" evidence="1">
    <location>
        <begin position="58"/>
        <end position="78"/>
    </location>
</feature>
<dbReference type="AlphaFoldDB" id="A0A853DI13"/>
<feature type="domain" description="Glutaminase A N-terminal" evidence="4">
    <location>
        <begin position="153"/>
        <end position="383"/>
    </location>
</feature>
<dbReference type="Pfam" id="PF17168">
    <property type="entry name" value="DUF5127"/>
    <property type="match status" value="1"/>
</dbReference>
<dbReference type="PROSITE" id="PS51318">
    <property type="entry name" value="TAT"/>
    <property type="match status" value="1"/>
</dbReference>
<evidence type="ECO:0000259" key="2">
    <source>
        <dbReference type="Pfam" id="PF16334"/>
    </source>
</evidence>
<feature type="domain" description="Glutaminase A central" evidence="3">
    <location>
        <begin position="390"/>
        <end position="736"/>
    </location>
</feature>
<feature type="domain" description="DUF4964" evidence="2">
    <location>
        <begin position="76"/>
        <end position="134"/>
    </location>
</feature>
<evidence type="ECO:0000313" key="6">
    <source>
        <dbReference type="Proteomes" id="UP000571817"/>
    </source>
</evidence>
<dbReference type="InterPro" id="IPR006311">
    <property type="entry name" value="TAT_signal"/>
</dbReference>
<keyword evidence="6" id="KW-1185">Reference proteome</keyword>
<evidence type="ECO:0000313" key="5">
    <source>
        <dbReference type="EMBL" id="NYJ76398.1"/>
    </source>
</evidence>
<dbReference type="InterPro" id="IPR032515">
    <property type="entry name" value="DUF4964"/>
</dbReference>
<dbReference type="EMBL" id="JACCFW010000001">
    <property type="protein sequence ID" value="NYJ76398.1"/>
    <property type="molecule type" value="Genomic_DNA"/>
</dbReference>
<dbReference type="InterPro" id="IPR052743">
    <property type="entry name" value="Glutaminase_GtaA"/>
</dbReference>
<name>A0A853DI13_9MICO</name>
<evidence type="ECO:0008006" key="7">
    <source>
        <dbReference type="Google" id="ProtNLM"/>
    </source>
</evidence>
<sequence>MTDREPVDQTSGTSPAGRVTAEHSRRNFLTLAGTAGLGVAATGWALTPEAYAASATGTAAPSAAKGGRTAAPTFTPIRPPATPLAVRSPYLSTWMATDNLPGTWPTFWTGRITAMAGIAQIDGTAYVFLGAPALPNTDPLPTMRQVNLTVTGTSSVYTLEEAGVRVTVTFFSPVEPGDQRRQSAPLSYISATAKSVDGKAHDIGLYFDISGEWGYGDTSAEITWAQTDIGTGANRLINLNYTPANPSVLAETNDTASWGTMVWTTQHRAGLTYQIGEDNVVRARVVNGGALDSSIDTAQPRAIDDRWPVFAFHLDLGSVRAATEPMVISIGHVREPAVSYLTTPLAPRWKTYFAVWQDMVAFFHRDWSAASKRATNLDDRIRSAARKAGGTQYAALVATALRQAYAGTELVTAPDGKAWAFLKEISSDGNVSTVDVTYPCMPVFLYLDPAYLGAILEPILQYAETGGWPKQFAEHDLGAHYPNADGHNDGNEEDMPVEESANMLIMSAAYLQRADATAARKFATAHYTILKQWSDYLVGNALDPGYQNQTDDFTGFIAHSVNLALKGIIGIGAMSVVATTAGKSGDAAHYLGVARDYIKQWVTKSTDTSGKHLKLAYDQDGTWSLKYNGYSDKLLGLGLVPTTVAAEEARWYLARAGTYGVPLDIRHTYTKADWEMWTAAWLSDQPKITSRLIQGLYTFGNTTPSRVPFSDWYDTTTDRQSGFQARPVVGGFYALLTV</sequence>
<reference evidence="5 6" key="1">
    <citation type="submission" date="2020-07" db="EMBL/GenBank/DDBJ databases">
        <title>Sequencing the genomes of 1000 actinobacteria strains.</title>
        <authorList>
            <person name="Klenk H.-P."/>
        </authorList>
    </citation>
    <scope>NUCLEOTIDE SEQUENCE [LARGE SCALE GENOMIC DNA]</scope>
    <source>
        <strain evidence="5 6">DSM 29531</strain>
    </source>
</reference>
<dbReference type="Pfam" id="PF16335">
    <property type="entry name" value="GtaA_6_Hairpin"/>
    <property type="match status" value="1"/>
</dbReference>
<proteinExistence type="predicted"/>
<evidence type="ECO:0000259" key="4">
    <source>
        <dbReference type="Pfam" id="PF17168"/>
    </source>
</evidence>
<dbReference type="Proteomes" id="UP000571817">
    <property type="component" value="Unassembled WGS sequence"/>
</dbReference>